<comment type="caution">
    <text evidence="1">The sequence shown here is derived from an EMBL/GenBank/DDBJ whole genome shotgun (WGS) entry which is preliminary data.</text>
</comment>
<accession>A0A0W0TTW5</accession>
<keyword evidence="2" id="KW-1185">Reference proteome</keyword>
<dbReference type="PANTHER" id="PTHR30348:SF4">
    <property type="entry name" value="DUF72 DOMAIN-CONTAINING PROTEIN"/>
    <property type="match status" value="1"/>
</dbReference>
<dbReference type="OrthoDB" id="9780310at2"/>
<dbReference type="RefSeq" id="WP_058525758.1">
    <property type="nucleotide sequence ID" value="NZ_CAAAHY010000021.1"/>
</dbReference>
<gene>
    <name evidence="1" type="ORF">Lery_0580</name>
</gene>
<dbReference type="SUPFAM" id="SSF117396">
    <property type="entry name" value="TM1631-like"/>
    <property type="match status" value="1"/>
</dbReference>
<dbReference type="InterPro" id="IPR036520">
    <property type="entry name" value="UPF0759_sf"/>
</dbReference>
<evidence type="ECO:0008006" key="3">
    <source>
        <dbReference type="Google" id="ProtNLM"/>
    </source>
</evidence>
<sequence length="248" mass="29183">MERKAIYIGTSGWSYPGWIGIFYPEKIKPEQVLPCYTQTFGSVELNNSFYQVPKEKNVRKWVAMTPPDFVFSCKANRYITHIKRLRDITDSTIHLLQAFSHFEEKLGAILFQFPPYWPLNIPVLKAFVETLPRHYLYTFEFRHQSWFCDALYELLHQHDMSLCFYDFKTYQTPEVVTGSFIYIRMHGPNPEAYQGSYGDETLKRCASRISAWHNEGKPVFCYFDNDEKCCAPHDALRLKTLLKPAFNP</sequence>
<dbReference type="EMBL" id="LNYA01000006">
    <property type="protein sequence ID" value="KTC99187.1"/>
    <property type="molecule type" value="Genomic_DNA"/>
</dbReference>
<dbReference type="PANTHER" id="PTHR30348">
    <property type="entry name" value="UNCHARACTERIZED PROTEIN YECE"/>
    <property type="match status" value="1"/>
</dbReference>
<dbReference type="AlphaFoldDB" id="A0A0W0TTW5"/>
<dbReference type="Gene3D" id="3.20.20.410">
    <property type="entry name" value="Protein of unknown function UPF0759"/>
    <property type="match status" value="1"/>
</dbReference>
<proteinExistence type="predicted"/>
<name>A0A0W0TTW5_LEGER</name>
<dbReference type="InterPro" id="IPR002763">
    <property type="entry name" value="DUF72"/>
</dbReference>
<protein>
    <recommendedName>
        <fullName evidence="3">DUF72 domain-containing protein</fullName>
    </recommendedName>
</protein>
<evidence type="ECO:0000313" key="2">
    <source>
        <dbReference type="Proteomes" id="UP000054773"/>
    </source>
</evidence>
<reference evidence="1 2" key="1">
    <citation type="submission" date="2015-11" db="EMBL/GenBank/DDBJ databases">
        <title>Genomic analysis of 38 Legionella species identifies large and diverse effector repertoires.</title>
        <authorList>
            <person name="Burstein D."/>
            <person name="Amaro F."/>
            <person name="Zusman T."/>
            <person name="Lifshitz Z."/>
            <person name="Cohen O."/>
            <person name="Gilbert J.A."/>
            <person name="Pupko T."/>
            <person name="Shuman H.A."/>
            <person name="Segal G."/>
        </authorList>
    </citation>
    <scope>NUCLEOTIDE SEQUENCE [LARGE SCALE GENOMIC DNA]</scope>
    <source>
        <strain evidence="1 2">SE-32A-C8</strain>
    </source>
</reference>
<dbReference type="Proteomes" id="UP000054773">
    <property type="component" value="Unassembled WGS sequence"/>
</dbReference>
<dbReference type="Pfam" id="PF01904">
    <property type="entry name" value="DUF72"/>
    <property type="match status" value="1"/>
</dbReference>
<organism evidence="1 2">
    <name type="scientific">Legionella erythra</name>
    <dbReference type="NCBI Taxonomy" id="448"/>
    <lineage>
        <taxon>Bacteria</taxon>
        <taxon>Pseudomonadati</taxon>
        <taxon>Pseudomonadota</taxon>
        <taxon>Gammaproteobacteria</taxon>
        <taxon>Legionellales</taxon>
        <taxon>Legionellaceae</taxon>
        <taxon>Legionella</taxon>
    </lineage>
</organism>
<evidence type="ECO:0000313" key="1">
    <source>
        <dbReference type="EMBL" id="KTC99187.1"/>
    </source>
</evidence>
<dbReference type="STRING" id="448.Lery_0580"/>
<dbReference type="PATRIC" id="fig|448.7.peg.604"/>